<dbReference type="RefSeq" id="WP_107326047.1">
    <property type="nucleotide sequence ID" value="NZ_NHSP01000003.1"/>
</dbReference>
<proteinExistence type="predicted"/>
<dbReference type="InterPro" id="IPR004919">
    <property type="entry name" value="GmrSD_N"/>
</dbReference>
<dbReference type="OrthoDB" id="9787127at2"/>
<keyword evidence="3" id="KW-1185">Reference proteome</keyword>
<evidence type="ECO:0000313" key="2">
    <source>
        <dbReference type="EMBL" id="PTE14898.1"/>
    </source>
</evidence>
<dbReference type="PANTHER" id="PTHR39639:SF1">
    <property type="entry name" value="DUF262 DOMAIN-CONTAINING PROTEIN"/>
    <property type="match status" value="1"/>
</dbReference>
<dbReference type="AlphaFoldDB" id="A0A2T4JAN9"/>
<dbReference type="PANTHER" id="PTHR39639">
    <property type="entry name" value="CHROMOSOME 16, WHOLE GENOME SHOTGUN SEQUENCE"/>
    <property type="match status" value="1"/>
</dbReference>
<sequence>MPSIPQTYTVSDFIEWQAKKQLVLAPEFQRGSVWSPSAKVFLIDTILNDLPMPQVYFRTKLNPQSQTAVREVVDGQQRLRAILEFASGNLRLSSKSPNFKGKTYRELSVEDQEQFLAYRIPVVQLVNADDAQVLEVFARLNSYSVKVTPAELRHAEFSEPVKWAIYEAARQWSVLWGDLKVVSTRDTVRLKHTTLIAEMFIALDRGLGDGGETQITRYYKAKSSEDDDYFVSFREHLDEVVAEILERTRADFAESTFFDAPNFLILFAAVAFLKGYLPASKVSDGVNEFAGRGVNWDKASVNLAALAQAFDDGSEEQGPYFQFVSATKSTTHRISSRKVRFESVVRAIAADVAGT</sequence>
<organism evidence="2 3">
    <name type="scientific">Phaeovulum veldkampii DSM 11550</name>
    <dbReference type="NCBI Taxonomy" id="1185920"/>
    <lineage>
        <taxon>Bacteria</taxon>
        <taxon>Pseudomonadati</taxon>
        <taxon>Pseudomonadota</taxon>
        <taxon>Alphaproteobacteria</taxon>
        <taxon>Rhodobacterales</taxon>
        <taxon>Paracoccaceae</taxon>
        <taxon>Phaeovulum</taxon>
    </lineage>
</organism>
<protein>
    <recommendedName>
        <fullName evidence="1">GmrSD restriction endonucleases N-terminal domain-containing protein</fullName>
    </recommendedName>
</protein>
<accession>A0A2T4JAN9</accession>
<dbReference type="EMBL" id="PZKF01000052">
    <property type="protein sequence ID" value="PTE14898.1"/>
    <property type="molecule type" value="Genomic_DNA"/>
</dbReference>
<evidence type="ECO:0000259" key="1">
    <source>
        <dbReference type="Pfam" id="PF03235"/>
    </source>
</evidence>
<reference evidence="2 3" key="1">
    <citation type="submission" date="2018-03" db="EMBL/GenBank/DDBJ databases">
        <title>Rhodobacter veldkampii.</title>
        <authorList>
            <person name="Meyer T.E."/>
            <person name="Miller S."/>
            <person name="Lodha T."/>
            <person name="Gandham S."/>
            <person name="Chintalapati S."/>
            <person name="Chintalapati V.R."/>
        </authorList>
    </citation>
    <scope>NUCLEOTIDE SEQUENCE [LARGE SCALE GENOMIC DNA]</scope>
    <source>
        <strain evidence="2 3">DSM 11550</strain>
    </source>
</reference>
<evidence type="ECO:0000313" key="3">
    <source>
        <dbReference type="Proteomes" id="UP000241899"/>
    </source>
</evidence>
<feature type="domain" description="GmrSD restriction endonucleases N-terminal" evidence="1">
    <location>
        <begin position="21"/>
        <end position="157"/>
    </location>
</feature>
<dbReference type="Pfam" id="PF03235">
    <property type="entry name" value="GmrSD_N"/>
    <property type="match status" value="1"/>
</dbReference>
<dbReference type="Proteomes" id="UP000241899">
    <property type="component" value="Unassembled WGS sequence"/>
</dbReference>
<name>A0A2T4JAN9_9RHOB</name>
<comment type="caution">
    <text evidence="2">The sequence shown here is derived from an EMBL/GenBank/DDBJ whole genome shotgun (WGS) entry which is preliminary data.</text>
</comment>
<gene>
    <name evidence="2" type="ORF">C5F46_14480</name>
</gene>